<gene>
    <name evidence="2" type="ORF">C1O66_11195</name>
</gene>
<protein>
    <submittedName>
        <fullName evidence="2">GNAT family N-acetyltransferase</fullName>
    </submittedName>
</protein>
<feature type="domain" description="N-acetyltransferase" evidence="1">
    <location>
        <begin position="23"/>
        <end position="187"/>
    </location>
</feature>
<evidence type="ECO:0000259" key="1">
    <source>
        <dbReference type="PROSITE" id="PS51186"/>
    </source>
</evidence>
<dbReference type="OrthoDB" id="9798081at2"/>
<dbReference type="InterPro" id="IPR051531">
    <property type="entry name" value="N-acetyltransferase"/>
</dbReference>
<evidence type="ECO:0000313" key="2">
    <source>
        <dbReference type="EMBL" id="PND38032.1"/>
    </source>
</evidence>
<keyword evidence="2" id="KW-0808">Transferase</keyword>
<dbReference type="InterPro" id="IPR000182">
    <property type="entry name" value="GNAT_dom"/>
</dbReference>
<dbReference type="PANTHER" id="PTHR43792:SF1">
    <property type="entry name" value="N-ACETYLTRANSFERASE DOMAIN-CONTAINING PROTEIN"/>
    <property type="match status" value="1"/>
</dbReference>
<accession>A0A2N8KXA9</accession>
<comment type="caution">
    <text evidence="2">The sequence shown here is derived from an EMBL/GenBank/DDBJ whole genome shotgun (WGS) entry which is preliminary data.</text>
</comment>
<dbReference type="InterPro" id="IPR016181">
    <property type="entry name" value="Acyl_CoA_acyltransferase"/>
</dbReference>
<dbReference type="GO" id="GO:0016747">
    <property type="term" value="F:acyltransferase activity, transferring groups other than amino-acyl groups"/>
    <property type="evidence" value="ECO:0007669"/>
    <property type="project" value="InterPro"/>
</dbReference>
<dbReference type="PROSITE" id="PS51186">
    <property type="entry name" value="GNAT"/>
    <property type="match status" value="1"/>
</dbReference>
<reference evidence="2 3" key="1">
    <citation type="submission" date="2018-01" db="EMBL/GenBank/DDBJ databases">
        <title>Draft genome sequence of Paucibacter aquatile CR182 isolated from freshwater of the Nakdong River.</title>
        <authorList>
            <person name="Choi A."/>
            <person name="Chung E.J."/>
        </authorList>
    </citation>
    <scope>NUCLEOTIDE SEQUENCE [LARGE SCALE GENOMIC DNA]</scope>
    <source>
        <strain evidence="2 3">CR182</strain>
    </source>
</reference>
<dbReference type="EMBL" id="POSP01000003">
    <property type="protein sequence ID" value="PND38032.1"/>
    <property type="molecule type" value="Genomic_DNA"/>
</dbReference>
<dbReference type="PANTHER" id="PTHR43792">
    <property type="entry name" value="GNAT FAMILY, PUTATIVE (AFU_ORTHOLOGUE AFUA_3G00765)-RELATED-RELATED"/>
    <property type="match status" value="1"/>
</dbReference>
<dbReference type="Gene3D" id="3.40.630.30">
    <property type="match status" value="1"/>
</dbReference>
<name>A0A2N8KXA9_9BURK</name>
<dbReference type="SUPFAM" id="SSF55729">
    <property type="entry name" value="Acyl-CoA N-acyltransferases (Nat)"/>
    <property type="match status" value="1"/>
</dbReference>
<keyword evidence="3" id="KW-1185">Reference proteome</keyword>
<sequence>MAVAETGMSASLEDALPQRSARVLLRRLRAGDLADFQAYRQDPQVGLYQGWQAQSDAQALAFLQEMASAPLLQPGAWCQLGLAETGSDRLIGDIGLCLAADSASVEIGFSLHAARQGQGLAAEGVGALIALLWACSPAADVRGITDARNLGSIRLLERLGFARVDSQAAVFRGEACVEHHYRLPRPA</sequence>
<organism evidence="2 3">
    <name type="scientific">Kinneretia aquatilis</name>
    <dbReference type="NCBI Taxonomy" id="2070761"/>
    <lineage>
        <taxon>Bacteria</taxon>
        <taxon>Pseudomonadati</taxon>
        <taxon>Pseudomonadota</taxon>
        <taxon>Betaproteobacteria</taxon>
        <taxon>Burkholderiales</taxon>
        <taxon>Sphaerotilaceae</taxon>
        <taxon>Roseateles</taxon>
    </lineage>
</organism>
<proteinExistence type="predicted"/>
<evidence type="ECO:0000313" key="3">
    <source>
        <dbReference type="Proteomes" id="UP000235916"/>
    </source>
</evidence>
<dbReference type="AlphaFoldDB" id="A0A2N8KXA9"/>
<dbReference type="Proteomes" id="UP000235916">
    <property type="component" value="Unassembled WGS sequence"/>
</dbReference>
<dbReference type="Pfam" id="PF13302">
    <property type="entry name" value="Acetyltransf_3"/>
    <property type="match status" value="1"/>
</dbReference>